<dbReference type="CDD" id="cd12148">
    <property type="entry name" value="fungal_TF_MHR"/>
    <property type="match status" value="1"/>
</dbReference>
<keyword evidence="5" id="KW-0238">DNA-binding</keyword>
<evidence type="ECO:0000256" key="5">
    <source>
        <dbReference type="ARBA" id="ARBA00023125"/>
    </source>
</evidence>
<feature type="region of interest" description="Disordered" evidence="8">
    <location>
        <begin position="431"/>
        <end position="480"/>
    </location>
</feature>
<keyword evidence="3" id="KW-0862">Zinc</keyword>
<protein>
    <submittedName>
        <fullName evidence="10">Fungal-specific transcription factor domain-containing protein</fullName>
    </submittedName>
</protein>
<dbReference type="InterPro" id="IPR007219">
    <property type="entry name" value="XnlR_reg_dom"/>
</dbReference>
<dbReference type="Proteomes" id="UP000813461">
    <property type="component" value="Unassembled WGS sequence"/>
</dbReference>
<evidence type="ECO:0000256" key="8">
    <source>
        <dbReference type="SAM" id="MobiDB-lite"/>
    </source>
</evidence>
<feature type="region of interest" description="Disordered" evidence="8">
    <location>
        <begin position="1"/>
        <end position="20"/>
    </location>
</feature>
<evidence type="ECO:0000256" key="1">
    <source>
        <dbReference type="ARBA" id="ARBA00004123"/>
    </source>
</evidence>
<keyword evidence="11" id="KW-1185">Reference proteome</keyword>
<evidence type="ECO:0000259" key="9">
    <source>
        <dbReference type="SMART" id="SM00906"/>
    </source>
</evidence>
<feature type="compositionally biased region" description="Low complexity" evidence="8">
    <location>
        <begin position="717"/>
        <end position="726"/>
    </location>
</feature>
<dbReference type="InterPro" id="IPR052202">
    <property type="entry name" value="Yeast_MetPath_Reg"/>
</dbReference>
<feature type="compositionally biased region" description="Low complexity" evidence="8">
    <location>
        <begin position="698"/>
        <end position="709"/>
    </location>
</feature>
<feature type="domain" description="Xylanolytic transcriptional activator regulatory" evidence="9">
    <location>
        <begin position="198"/>
        <end position="272"/>
    </location>
</feature>
<evidence type="ECO:0000256" key="2">
    <source>
        <dbReference type="ARBA" id="ARBA00022723"/>
    </source>
</evidence>
<dbReference type="GO" id="GO:0043565">
    <property type="term" value="F:sequence-specific DNA binding"/>
    <property type="evidence" value="ECO:0007669"/>
    <property type="project" value="TreeGrafter"/>
</dbReference>
<name>A0A8K0W019_9PLEO</name>
<comment type="caution">
    <text evidence="10">The sequence shown here is derived from an EMBL/GenBank/DDBJ whole genome shotgun (WGS) entry which is preliminary data.</text>
</comment>
<feature type="compositionally biased region" description="Polar residues" evidence="8">
    <location>
        <begin position="669"/>
        <end position="693"/>
    </location>
</feature>
<dbReference type="GO" id="GO:0006351">
    <property type="term" value="P:DNA-templated transcription"/>
    <property type="evidence" value="ECO:0007669"/>
    <property type="project" value="InterPro"/>
</dbReference>
<feature type="region of interest" description="Disordered" evidence="8">
    <location>
        <begin position="551"/>
        <end position="754"/>
    </location>
</feature>
<accession>A0A8K0W019</accession>
<dbReference type="GO" id="GO:0005634">
    <property type="term" value="C:nucleus"/>
    <property type="evidence" value="ECO:0007669"/>
    <property type="project" value="UniProtKB-SubCell"/>
</dbReference>
<dbReference type="PANTHER" id="PTHR47782:SF2">
    <property type="entry name" value="TRANSCRIPTION FACTOR, PUTATIVE (AFU_ORTHOLOGUE AFUA_4G12570)-RELATED"/>
    <property type="match status" value="1"/>
</dbReference>
<dbReference type="GO" id="GO:0008270">
    <property type="term" value="F:zinc ion binding"/>
    <property type="evidence" value="ECO:0007669"/>
    <property type="project" value="InterPro"/>
</dbReference>
<dbReference type="OrthoDB" id="5319458at2759"/>
<dbReference type="EMBL" id="JAGMVJ010000007">
    <property type="protein sequence ID" value="KAH7088764.1"/>
    <property type="molecule type" value="Genomic_DNA"/>
</dbReference>
<keyword evidence="6" id="KW-0804">Transcription</keyword>
<proteinExistence type="predicted"/>
<evidence type="ECO:0000313" key="11">
    <source>
        <dbReference type="Proteomes" id="UP000813461"/>
    </source>
</evidence>
<keyword evidence="4" id="KW-0805">Transcription regulation</keyword>
<feature type="compositionally biased region" description="Polar residues" evidence="8">
    <location>
        <begin position="1"/>
        <end position="13"/>
    </location>
</feature>
<gene>
    <name evidence="10" type="ORF">FB567DRAFT_590887</name>
</gene>
<dbReference type="PANTHER" id="PTHR47782">
    <property type="entry name" value="ZN(II)2CYS6 TRANSCRIPTION FACTOR (EUROFUNG)-RELATED"/>
    <property type="match status" value="1"/>
</dbReference>
<dbReference type="GO" id="GO:0045944">
    <property type="term" value="P:positive regulation of transcription by RNA polymerase II"/>
    <property type="evidence" value="ECO:0007669"/>
    <property type="project" value="TreeGrafter"/>
</dbReference>
<evidence type="ECO:0000313" key="10">
    <source>
        <dbReference type="EMBL" id="KAH7088764.1"/>
    </source>
</evidence>
<evidence type="ECO:0000256" key="3">
    <source>
        <dbReference type="ARBA" id="ARBA00022833"/>
    </source>
</evidence>
<evidence type="ECO:0000256" key="7">
    <source>
        <dbReference type="ARBA" id="ARBA00023242"/>
    </source>
</evidence>
<feature type="compositionally biased region" description="Polar residues" evidence="8">
    <location>
        <begin position="727"/>
        <end position="754"/>
    </location>
</feature>
<comment type="subcellular location">
    <subcellularLocation>
        <location evidence="1">Nucleus</location>
    </subcellularLocation>
</comment>
<feature type="compositionally biased region" description="Polar residues" evidence="8">
    <location>
        <begin position="572"/>
        <end position="612"/>
    </location>
</feature>
<keyword evidence="2" id="KW-0479">Metal-binding</keyword>
<dbReference type="GO" id="GO:0000981">
    <property type="term" value="F:DNA-binding transcription factor activity, RNA polymerase II-specific"/>
    <property type="evidence" value="ECO:0007669"/>
    <property type="project" value="TreeGrafter"/>
</dbReference>
<dbReference type="Pfam" id="PF04082">
    <property type="entry name" value="Fungal_trans"/>
    <property type="match status" value="1"/>
</dbReference>
<dbReference type="SMART" id="SM00906">
    <property type="entry name" value="Fungal_trans"/>
    <property type="match status" value="1"/>
</dbReference>
<organism evidence="10 11">
    <name type="scientific">Paraphoma chrysanthemicola</name>
    <dbReference type="NCBI Taxonomy" id="798071"/>
    <lineage>
        <taxon>Eukaryota</taxon>
        <taxon>Fungi</taxon>
        <taxon>Dikarya</taxon>
        <taxon>Ascomycota</taxon>
        <taxon>Pezizomycotina</taxon>
        <taxon>Dothideomycetes</taxon>
        <taxon>Pleosporomycetidae</taxon>
        <taxon>Pleosporales</taxon>
        <taxon>Pleosporineae</taxon>
        <taxon>Phaeosphaeriaceae</taxon>
        <taxon>Paraphoma</taxon>
    </lineage>
</organism>
<dbReference type="AlphaFoldDB" id="A0A8K0W019"/>
<reference evidence="10" key="1">
    <citation type="journal article" date="2021" name="Nat. Commun.">
        <title>Genetic determinants of endophytism in the Arabidopsis root mycobiome.</title>
        <authorList>
            <person name="Mesny F."/>
            <person name="Miyauchi S."/>
            <person name="Thiergart T."/>
            <person name="Pickel B."/>
            <person name="Atanasova L."/>
            <person name="Karlsson M."/>
            <person name="Huettel B."/>
            <person name="Barry K.W."/>
            <person name="Haridas S."/>
            <person name="Chen C."/>
            <person name="Bauer D."/>
            <person name="Andreopoulos W."/>
            <person name="Pangilinan J."/>
            <person name="LaButti K."/>
            <person name="Riley R."/>
            <person name="Lipzen A."/>
            <person name="Clum A."/>
            <person name="Drula E."/>
            <person name="Henrissat B."/>
            <person name="Kohler A."/>
            <person name="Grigoriev I.V."/>
            <person name="Martin F.M."/>
            <person name="Hacquard S."/>
        </authorList>
    </citation>
    <scope>NUCLEOTIDE SEQUENCE</scope>
    <source>
        <strain evidence="10">MPI-SDFR-AT-0120</strain>
    </source>
</reference>
<keyword evidence="7" id="KW-0539">Nucleus</keyword>
<evidence type="ECO:0000256" key="4">
    <source>
        <dbReference type="ARBA" id="ARBA00023015"/>
    </source>
</evidence>
<sequence length="754" mass="84163">MSENSTPRRTSVETVKAKPISQRAARRKEAVEIDDLVSNFGILAVNATARDFYGFTTEMSYARLIQSASTKEPLPTGMTKALPAKYAANPLIQHYLNNIYTLLPVFEEATLYSSVDAVYQQGNSASSWDKWTVRMVLAIASLAQSESRGDTLYSDAVGHVNAALENAEDVLHPGYVTSIQALVLWTIYATMDPHHFDSWTLIGAASRAMVDLGIHQDPSKNVAISKSKLEIRRRVYWCVYSLDRSTSLVQTRAFSFSDEATSVSFPFYLNVTSPKYSSPQSQVFQQSFDSALDLFRIREIQSEWYMDLFQSGREPWVDPYPYIWKQYARMSDWFQDMPQSTLPAIRSFFELELLYSYVYILSPSPRIPHIHEYAQRLIFEHCIAYSTNLLSLLNKPSSTTKPPVTFYDAMRAYMTGRQFVDVLSRNMDVILDPRAPTPPAPNTSAQPESEDPLAPPQQYNAPPFPAPLLPEGQIAPSDPTSRAINAINDFTSVLSNFGLRFGFTHWRDRFQRESAALSAQLYQRNSTSPLPSPQTQQLPPPVTYPPRWLPMPSASPQGPQLVYGPTTPPSLFPQQPSPYSGTMSYNGNPFEGQTSPHQPTLSYDGTGQSQTHLWAGTPSPQPMPDLPQPTEGQKRRALVYGAGFSPQGTSPGASLPGSDGASWIPPQPQQSDGSNWSPGLQPPAQQSQQSNDGVNWAQPVQQQSQQVQQTDGSNWTQQPQQQQQQQADGTNWNQIPQSQPDTSSWTQNATHNWQ</sequence>
<evidence type="ECO:0000256" key="6">
    <source>
        <dbReference type="ARBA" id="ARBA00023163"/>
    </source>
</evidence>